<feature type="transmembrane region" description="Helical" evidence="1">
    <location>
        <begin position="6"/>
        <end position="27"/>
    </location>
</feature>
<accession>A0A378TZD1</accession>
<keyword evidence="1" id="KW-1133">Transmembrane helix</keyword>
<reference evidence="2 3" key="1">
    <citation type="submission" date="2018-06" db="EMBL/GenBank/DDBJ databases">
        <authorList>
            <consortium name="Pathogen Informatics"/>
            <person name="Doyle S."/>
        </authorList>
    </citation>
    <scope>NUCLEOTIDE SEQUENCE [LARGE SCALE GENOMIC DNA]</scope>
    <source>
        <strain evidence="2 3">NCTC10660</strain>
    </source>
</reference>
<dbReference type="PANTHER" id="PTHR35813">
    <property type="entry name" value="INNER MEMBRANE PROTEIN YBAN"/>
    <property type="match status" value="1"/>
</dbReference>
<sequence length="120" mass="13710">MILRWLFWTAGAVSLLLGVIGIVLPVLPTTPFVLLAAACWARASPRFHSWLHRHPYFGPMVQNWEEKRAVPRRAKYLAYTMMTASCLMMLYRFPDQWWITAGTAAICLASAVWMSRLPDA</sequence>
<keyword evidence="1" id="KW-0812">Transmembrane</keyword>
<dbReference type="InterPro" id="IPR007401">
    <property type="entry name" value="DUF454"/>
</dbReference>
<gene>
    <name evidence="2" type="primary">ybaN</name>
    <name evidence="2" type="ORF">NCTC10660_01896</name>
</gene>
<dbReference type="PANTHER" id="PTHR35813:SF1">
    <property type="entry name" value="INNER MEMBRANE PROTEIN YBAN"/>
    <property type="match status" value="1"/>
</dbReference>
<feature type="transmembrane region" description="Helical" evidence="1">
    <location>
        <begin position="97"/>
        <end position="114"/>
    </location>
</feature>
<organism evidence="2 3">
    <name type="scientific">Neisseria elongata</name>
    <dbReference type="NCBI Taxonomy" id="495"/>
    <lineage>
        <taxon>Bacteria</taxon>
        <taxon>Pseudomonadati</taxon>
        <taxon>Pseudomonadota</taxon>
        <taxon>Betaproteobacteria</taxon>
        <taxon>Neisseriales</taxon>
        <taxon>Neisseriaceae</taxon>
        <taxon>Neisseria</taxon>
    </lineage>
</organism>
<keyword evidence="1" id="KW-0472">Membrane</keyword>
<dbReference type="EMBL" id="UGQW01000002">
    <property type="protein sequence ID" value="STZ68379.1"/>
    <property type="molecule type" value="Genomic_DNA"/>
</dbReference>
<dbReference type="AlphaFoldDB" id="A0A378TZD1"/>
<evidence type="ECO:0000313" key="3">
    <source>
        <dbReference type="Proteomes" id="UP000254927"/>
    </source>
</evidence>
<dbReference type="PIRSF" id="PIRSF016789">
    <property type="entry name" value="DUF454"/>
    <property type="match status" value="1"/>
</dbReference>
<dbReference type="Pfam" id="PF04304">
    <property type="entry name" value="DUF454"/>
    <property type="match status" value="1"/>
</dbReference>
<protein>
    <submittedName>
        <fullName evidence="2">Membrane protein</fullName>
    </submittedName>
</protein>
<dbReference type="GO" id="GO:0005886">
    <property type="term" value="C:plasma membrane"/>
    <property type="evidence" value="ECO:0007669"/>
    <property type="project" value="TreeGrafter"/>
</dbReference>
<evidence type="ECO:0000313" key="2">
    <source>
        <dbReference type="EMBL" id="STZ68379.1"/>
    </source>
</evidence>
<evidence type="ECO:0000256" key="1">
    <source>
        <dbReference type="SAM" id="Phobius"/>
    </source>
</evidence>
<name>A0A378TZD1_NEIEL</name>
<proteinExistence type="predicted"/>
<dbReference type="Proteomes" id="UP000254927">
    <property type="component" value="Unassembled WGS sequence"/>
</dbReference>